<name>A0A0A2A0E7_PROMR</name>
<gene>
    <name evidence="1" type="ORF">EU95_1450</name>
</gene>
<dbReference type="EMBL" id="JNAL01000015">
    <property type="protein sequence ID" value="KGF95357.1"/>
    <property type="molecule type" value="Genomic_DNA"/>
</dbReference>
<organism evidence="1 2">
    <name type="scientific">Prochlorococcus marinus str. MIT 9201</name>
    <dbReference type="NCBI Taxonomy" id="93057"/>
    <lineage>
        <taxon>Bacteria</taxon>
        <taxon>Bacillati</taxon>
        <taxon>Cyanobacteriota</taxon>
        <taxon>Cyanophyceae</taxon>
        <taxon>Synechococcales</taxon>
        <taxon>Prochlorococcaceae</taxon>
        <taxon>Prochlorococcus</taxon>
    </lineage>
</organism>
<proteinExistence type="predicted"/>
<dbReference type="STRING" id="93057.EU95_1450"/>
<accession>A0A0A2A0E7</accession>
<sequence length="44" mass="4942">MVAPITLNLKPKLNTKDITVTHKRNIPRNPKILGVFSNSSKKDI</sequence>
<dbReference type="AlphaFoldDB" id="A0A0A2A0E7"/>
<protein>
    <submittedName>
        <fullName evidence="1">Uncharacterized protein</fullName>
    </submittedName>
</protein>
<reference evidence="2" key="1">
    <citation type="journal article" date="2014" name="Sci. Data">
        <title>Genomes of diverse isolates of the marine cyanobacterium Prochlorococcus.</title>
        <authorList>
            <person name="Biller S."/>
            <person name="Berube P."/>
            <person name="Thompson J."/>
            <person name="Kelly L."/>
            <person name="Roggensack S."/>
            <person name="Awad L."/>
            <person name="Roache-Johnson K."/>
            <person name="Ding H."/>
            <person name="Giovannoni S.J."/>
            <person name="Moore L.R."/>
            <person name="Chisholm S.W."/>
        </authorList>
    </citation>
    <scope>NUCLEOTIDE SEQUENCE [LARGE SCALE GENOMIC DNA]</scope>
    <source>
        <strain evidence="2">MIT 9201</strain>
    </source>
</reference>
<evidence type="ECO:0000313" key="1">
    <source>
        <dbReference type="EMBL" id="KGF95357.1"/>
    </source>
</evidence>
<dbReference type="Proteomes" id="UP000030355">
    <property type="component" value="Unassembled WGS sequence"/>
</dbReference>
<evidence type="ECO:0000313" key="2">
    <source>
        <dbReference type="Proteomes" id="UP000030355"/>
    </source>
</evidence>
<comment type="caution">
    <text evidence="1">The sequence shown here is derived from an EMBL/GenBank/DDBJ whole genome shotgun (WGS) entry which is preliminary data.</text>
</comment>